<gene>
    <name evidence="8" type="ORF">VMCG_01263</name>
</gene>
<organism evidence="8 9">
    <name type="scientific">Cytospora schulzeri</name>
    <dbReference type="NCBI Taxonomy" id="448051"/>
    <lineage>
        <taxon>Eukaryota</taxon>
        <taxon>Fungi</taxon>
        <taxon>Dikarya</taxon>
        <taxon>Ascomycota</taxon>
        <taxon>Pezizomycotina</taxon>
        <taxon>Sordariomycetes</taxon>
        <taxon>Sordariomycetidae</taxon>
        <taxon>Diaporthales</taxon>
        <taxon>Cytosporaceae</taxon>
        <taxon>Cytospora</taxon>
    </lineage>
</organism>
<comment type="catalytic activity">
    <reaction evidence="1 7">
        <text>The enzyme specifically hydrolyzes (1-&gt;4)-beta-D-galactosidic linkages in type I arabinogalactans.</text>
        <dbReference type="EC" id="3.2.1.89"/>
    </reaction>
</comment>
<sequence length="349" mass="37851">MLTKYLPFVAAASASLTYKGVDWSSVKVEEDSGVSYSSASGTTEALETILVDAGVNTVRQRVWVNPSDGIYGLDYNLEIAQRAVDAGLGVYLDLHFSDTWADPSNQAIPSGWPTDLDDLAWKLYNYTLEVSNSFASAGITPEIMSIGNEITDGLLFNTGKYTSSSSFNNIASLLHSAAWGIKDSDLTTQPKIMIHLSDGWNWDTQEWFYEGVLAAGELATTDFDVMGVSYYPFYNAKATLASLKSSLTKMASNWGKDIIVAETNWPTSCSSPDYTFPSDTTKIPFSAAGQSTWLKDIASIVEGIDNGLGLFYWEPAWLDNAALGSSCEYNTMFSTSGQALSSLSTFASI</sequence>
<dbReference type="GO" id="GO:0015926">
    <property type="term" value="F:glucosidase activity"/>
    <property type="evidence" value="ECO:0007669"/>
    <property type="project" value="InterPro"/>
</dbReference>
<dbReference type="EMBL" id="LKEA01000002">
    <property type="protein sequence ID" value="ROW10942.1"/>
    <property type="molecule type" value="Genomic_DNA"/>
</dbReference>
<dbReference type="PANTHER" id="PTHR34983">
    <property type="entry name" value="ARABINOGALACTAN ENDO-BETA-1,4-GALACTANASE A"/>
    <property type="match status" value="1"/>
</dbReference>
<keyword evidence="5 7" id="KW-0326">Glycosidase</keyword>
<dbReference type="Pfam" id="PF07745">
    <property type="entry name" value="Glyco_hydro_53"/>
    <property type="match status" value="1"/>
</dbReference>
<evidence type="ECO:0000256" key="2">
    <source>
        <dbReference type="ARBA" id="ARBA00010687"/>
    </source>
</evidence>
<keyword evidence="9" id="KW-1185">Reference proteome</keyword>
<keyword evidence="4 7" id="KW-0378">Hydrolase</keyword>
<accession>A0A423X4X8</accession>
<evidence type="ECO:0000256" key="5">
    <source>
        <dbReference type="ARBA" id="ARBA00023295"/>
    </source>
</evidence>
<proteinExistence type="inferred from homology"/>
<dbReference type="Proteomes" id="UP000283895">
    <property type="component" value="Unassembled WGS sequence"/>
</dbReference>
<dbReference type="GO" id="GO:0045490">
    <property type="term" value="P:pectin catabolic process"/>
    <property type="evidence" value="ECO:0007669"/>
    <property type="project" value="TreeGrafter"/>
</dbReference>
<dbReference type="AlphaFoldDB" id="A0A423X4X8"/>
<dbReference type="FunFam" id="3.20.20.80:FF:000077">
    <property type="entry name" value="Arabinogalactan endo-beta-1,4-galactanase"/>
    <property type="match status" value="1"/>
</dbReference>
<comment type="caution">
    <text evidence="8">The sequence shown here is derived from an EMBL/GenBank/DDBJ whole genome shotgun (WGS) entry which is preliminary data.</text>
</comment>
<dbReference type="Gene3D" id="3.20.20.80">
    <property type="entry name" value="Glycosidases"/>
    <property type="match status" value="1"/>
</dbReference>
<evidence type="ECO:0000313" key="9">
    <source>
        <dbReference type="Proteomes" id="UP000283895"/>
    </source>
</evidence>
<dbReference type="GO" id="GO:0030247">
    <property type="term" value="F:polysaccharide binding"/>
    <property type="evidence" value="ECO:0007669"/>
    <property type="project" value="UniProtKB-ARBA"/>
</dbReference>
<evidence type="ECO:0000256" key="1">
    <source>
        <dbReference type="ARBA" id="ARBA00001695"/>
    </source>
</evidence>
<evidence type="ECO:0000256" key="3">
    <source>
        <dbReference type="ARBA" id="ARBA00012556"/>
    </source>
</evidence>
<dbReference type="InterPro" id="IPR011683">
    <property type="entry name" value="Glyco_hydro_53"/>
</dbReference>
<dbReference type="EC" id="3.2.1.89" evidence="3 7"/>
<evidence type="ECO:0000256" key="7">
    <source>
        <dbReference type="RuleBase" id="RU361192"/>
    </source>
</evidence>
<comment type="similarity">
    <text evidence="2 7">Belongs to the glycosyl hydrolase 53 family.</text>
</comment>
<evidence type="ECO:0000313" key="8">
    <source>
        <dbReference type="EMBL" id="ROW10942.1"/>
    </source>
</evidence>
<reference evidence="8 9" key="1">
    <citation type="submission" date="2015-09" db="EMBL/GenBank/DDBJ databases">
        <title>Host preference determinants of Valsa canker pathogens revealed by comparative genomics.</title>
        <authorList>
            <person name="Yin Z."/>
            <person name="Huang L."/>
        </authorList>
    </citation>
    <scope>NUCLEOTIDE SEQUENCE [LARGE SCALE GENOMIC DNA]</scope>
    <source>
        <strain evidence="8 9">03-1</strain>
    </source>
</reference>
<protein>
    <recommendedName>
        <fullName evidence="6 7">Arabinogalactan endo-beta-1,4-galactanase</fullName>
        <ecNumber evidence="3 7">3.2.1.89</ecNumber>
    </recommendedName>
</protein>
<dbReference type="STRING" id="356882.A0A423X4X8"/>
<dbReference type="OrthoDB" id="110914at2759"/>
<dbReference type="GO" id="GO:0016998">
    <property type="term" value="P:cell wall macromolecule catabolic process"/>
    <property type="evidence" value="ECO:0007669"/>
    <property type="project" value="UniProtKB-ARBA"/>
</dbReference>
<dbReference type="InterPro" id="IPR017853">
    <property type="entry name" value="GH"/>
</dbReference>
<dbReference type="SUPFAM" id="SSF51445">
    <property type="entry name" value="(Trans)glycosidases"/>
    <property type="match status" value="1"/>
</dbReference>
<evidence type="ECO:0000256" key="4">
    <source>
        <dbReference type="ARBA" id="ARBA00022801"/>
    </source>
</evidence>
<dbReference type="PANTHER" id="PTHR34983:SF1">
    <property type="entry name" value="ARABINOGALACTAN ENDO-BETA-1,4-GALACTANASE A"/>
    <property type="match status" value="1"/>
</dbReference>
<name>A0A423X4X8_9PEZI</name>
<evidence type="ECO:0000256" key="6">
    <source>
        <dbReference type="ARBA" id="ARBA00068680"/>
    </source>
</evidence>
<dbReference type="GO" id="GO:0031218">
    <property type="term" value="F:arabinogalactan endo-1,4-beta-galactosidase activity"/>
    <property type="evidence" value="ECO:0007669"/>
    <property type="project" value="UniProtKB-EC"/>
</dbReference>